<gene>
    <name evidence="5" type="ORF">CMC5_011480</name>
</gene>
<dbReference type="RefSeq" id="WP_050429448.1">
    <property type="nucleotide sequence ID" value="NZ_CP012159.1"/>
</dbReference>
<dbReference type="InterPro" id="IPR045351">
    <property type="entry name" value="DUF6531"/>
</dbReference>
<protein>
    <submittedName>
        <fullName evidence="5">Uncharacterized protein</fullName>
    </submittedName>
</protein>
<feature type="region of interest" description="Disordered" evidence="2">
    <location>
        <begin position="135"/>
        <end position="193"/>
    </location>
</feature>
<feature type="domain" description="Teneurin-like YD-shell" evidence="4">
    <location>
        <begin position="948"/>
        <end position="1180"/>
    </location>
</feature>
<dbReference type="OrthoDB" id="5477618at2"/>
<evidence type="ECO:0000256" key="1">
    <source>
        <dbReference type="ARBA" id="ARBA00022737"/>
    </source>
</evidence>
<dbReference type="Proteomes" id="UP000067626">
    <property type="component" value="Chromosome"/>
</dbReference>
<dbReference type="Pfam" id="PF25023">
    <property type="entry name" value="TEN_YD-shell"/>
    <property type="match status" value="3"/>
</dbReference>
<dbReference type="PANTHER" id="PTHR32305">
    <property type="match status" value="1"/>
</dbReference>
<dbReference type="NCBIfam" id="TIGR01643">
    <property type="entry name" value="YD_repeat_2x"/>
    <property type="match status" value="4"/>
</dbReference>
<dbReference type="EMBL" id="CP012159">
    <property type="protein sequence ID" value="AKT37022.1"/>
    <property type="molecule type" value="Genomic_DNA"/>
</dbReference>
<keyword evidence="1" id="KW-0677">Repeat</keyword>
<feature type="domain" description="DUF6531" evidence="3">
    <location>
        <begin position="193"/>
        <end position="266"/>
    </location>
</feature>
<dbReference type="Gene3D" id="2.180.10.10">
    <property type="entry name" value="RHS repeat-associated core"/>
    <property type="match status" value="2"/>
</dbReference>
<feature type="domain" description="Teneurin-like YD-shell" evidence="4">
    <location>
        <begin position="752"/>
        <end position="871"/>
    </location>
</feature>
<dbReference type="STRING" id="52.CMC5_011480"/>
<organism evidence="5 6">
    <name type="scientific">Chondromyces crocatus</name>
    <dbReference type="NCBI Taxonomy" id="52"/>
    <lineage>
        <taxon>Bacteria</taxon>
        <taxon>Pseudomonadati</taxon>
        <taxon>Myxococcota</taxon>
        <taxon>Polyangia</taxon>
        <taxon>Polyangiales</taxon>
        <taxon>Polyangiaceae</taxon>
        <taxon>Chondromyces</taxon>
    </lineage>
</organism>
<dbReference type="InterPro" id="IPR006530">
    <property type="entry name" value="YD"/>
</dbReference>
<feature type="domain" description="Teneurin-like YD-shell" evidence="4">
    <location>
        <begin position="583"/>
        <end position="671"/>
    </location>
</feature>
<dbReference type="Pfam" id="PF05593">
    <property type="entry name" value="RHS_repeat"/>
    <property type="match status" value="3"/>
</dbReference>
<evidence type="ECO:0000259" key="3">
    <source>
        <dbReference type="Pfam" id="PF20148"/>
    </source>
</evidence>
<evidence type="ECO:0000313" key="5">
    <source>
        <dbReference type="EMBL" id="AKT37022.1"/>
    </source>
</evidence>
<reference evidence="5 6" key="1">
    <citation type="submission" date="2015-07" db="EMBL/GenBank/DDBJ databases">
        <title>Genome analysis of myxobacterium Chondromyces crocatus Cm c5 reveals a high potential for natural compound synthesis and the genetic basis for the loss of fruiting body formation.</title>
        <authorList>
            <person name="Zaburannyi N."/>
            <person name="Bunk B."/>
            <person name="Maier J."/>
            <person name="Overmann J."/>
            <person name="Mueller R."/>
        </authorList>
    </citation>
    <scope>NUCLEOTIDE SEQUENCE [LARGE SCALE GENOMIC DNA]</scope>
    <source>
        <strain evidence="5 6">Cm c5</strain>
    </source>
</reference>
<dbReference type="Pfam" id="PF20148">
    <property type="entry name" value="DUF6531"/>
    <property type="match status" value="1"/>
</dbReference>
<evidence type="ECO:0000256" key="2">
    <source>
        <dbReference type="SAM" id="MobiDB-lite"/>
    </source>
</evidence>
<name>A0A0K1E8K9_CHOCO</name>
<dbReference type="KEGG" id="ccro:CMC5_011480"/>
<dbReference type="PANTHER" id="PTHR32305:SF15">
    <property type="entry name" value="PROTEIN RHSA-RELATED"/>
    <property type="match status" value="1"/>
</dbReference>
<feature type="compositionally biased region" description="Gly residues" evidence="2">
    <location>
        <begin position="136"/>
        <end position="172"/>
    </location>
</feature>
<sequence>MGKVTAYYLDTITDRSGHTMAGFAVSVCLTPAAPAPLPIPYPTFGNTAEGITDPCMRTKIEGAPILTVGGCMKTCHGNEPGTLREVVSLNITGPCFPWLGAPLILIELGMAGITGSLGQMNKGLTFGLGAKASGASGAGGAGGGPSGPGAGGPGAGGPNGPGNGGGGGGGSNDGAAPPSPPAPPGAEGQASAGHPVDVITGTLFTPPCVDFTLPGFLWVRWIRSYRTSAVRQRCGLGWGWSHNLAWRGERHGETFTLIDDRGSETTLVLPTGDETLLLPHGRKLHAEGDAIVVDLDDGLLRVLRPSPGGTNYALVALRDAHGNHAALRWENEEIVEIVDSVGRRATLTRDGALRTWELHLLDDEGEPQQKLLVAYELDERGDLVQVIDAGGVSTRYEYDEDHYLLAEHRPDGIVFRFVHAEFHGEKRCVETWGERPGGDLLAELGAVTEDAKAKPRGIFHTRLTYGPGRREATVTDGAGSVHRYAGNDLGLVERYIDPRGNATLFRYDALGRVVSMSDGSLGATRRQVDASGRIASITLADGATLRFQHDDETGLRTLIRPDGTRASVRLVRGKVVERLDEQGRKTLATYDARGKNTAITWPDGGQDLLEYDTHGNLAKYTTARGAVYRYAFDFLGQPISLETPTGATYHLDYDSRGDLVALTGPGGQRSAFLPDRMRRTELQQHTGGGEQRNRWVADALVEQTKADGSRYRMGYDALLRLQWIENPAGERFTVRHDGAGNPIRQQTFAGLTYGFEYDGADRLALVLNPEEKRLVERRDAQGRILTREHSGRTSARFAYDEAGRMLSAEAGIARVEYGYDESGRLVREQQAAGGFRFEVRYQYGPDGRIAERSYSSGWHVRYGAEKDGESIAITSSLGNETLHIERDLEGRELLRRRETDGLALRTQRNVLGFPEHVVVEDADGASLRVRSFRWDARGPVAAVTDTAAGMRSYELDVFGRPVSAQGLGTNERFRYSPHGTALPEGATWSLGAGGRPTHVGEVLLRWDRCGRLVERRAPDPQHSWRYGYDDDDRLVEAVRGDGVRVQYLYDAFGRRLAETVGGATTWFGWDGNAPVEEQTSTGGKVLRVFHDDGHTPLVEGSEGQGLRLVAADAAGTPYLYLGNEGETAELDLSTWGEVARTQGDVGALRFAGQRADATTGLHYNRNRYYAPDLHVFLTPDPLGMLGSVQDVGFVPNPTLYIDPLGLLTIITASNDPALINAYYGNYASQYPGATILTPSQVTPGSLAGETEVMIDTHGVPGQIEWAGQDISGTELGDRLNAAGFNGSAPGARVDVIACNSATKPRGGQSVSQAVANRTGATTSGGRALFNSSFLGNQGWSGLVSGMPSGTPPSGLRVNGFGSWVNGIQPQPGTP</sequence>
<dbReference type="InterPro" id="IPR056823">
    <property type="entry name" value="TEN-like_YD-shell"/>
</dbReference>
<dbReference type="InterPro" id="IPR022385">
    <property type="entry name" value="Rhs_assc_core"/>
</dbReference>
<dbReference type="InterPro" id="IPR050708">
    <property type="entry name" value="T6SS_VgrG/RHS"/>
</dbReference>
<dbReference type="Pfam" id="PF13665">
    <property type="entry name" value="Tox-PAAR-like"/>
    <property type="match status" value="1"/>
</dbReference>
<accession>A0A0K1E8K9</accession>
<dbReference type="NCBIfam" id="TIGR03696">
    <property type="entry name" value="Rhs_assc_core"/>
    <property type="match status" value="1"/>
</dbReference>
<evidence type="ECO:0000313" key="6">
    <source>
        <dbReference type="Proteomes" id="UP000067626"/>
    </source>
</evidence>
<proteinExistence type="predicted"/>
<dbReference type="InterPro" id="IPR031325">
    <property type="entry name" value="RHS_repeat"/>
</dbReference>
<keyword evidence="6" id="KW-1185">Reference proteome</keyword>
<evidence type="ECO:0000259" key="4">
    <source>
        <dbReference type="Pfam" id="PF25023"/>
    </source>
</evidence>